<evidence type="ECO:0000256" key="5">
    <source>
        <dbReference type="ARBA" id="ARBA00022771"/>
    </source>
</evidence>
<feature type="site" description="Histone H3K4me3 binding" evidence="11">
    <location>
        <position position="274"/>
    </location>
</feature>
<dbReference type="InterPro" id="IPR001965">
    <property type="entry name" value="Znf_PHD"/>
</dbReference>
<evidence type="ECO:0000313" key="18">
    <source>
        <dbReference type="Proteomes" id="UP001222932"/>
    </source>
</evidence>
<keyword evidence="9" id="KW-0804">Transcription</keyword>
<gene>
    <name evidence="17" type="ORF">CspeluHIS016_0700250</name>
</gene>
<dbReference type="InterPro" id="IPR028651">
    <property type="entry name" value="ING_fam"/>
</dbReference>
<evidence type="ECO:0000313" key="17">
    <source>
        <dbReference type="EMBL" id="GMK59010.1"/>
    </source>
</evidence>
<comment type="domain">
    <text evidence="14">The PHD-type zinc finger mediates the binding to H3K4me3.</text>
</comment>
<dbReference type="Gene3D" id="6.10.140.1740">
    <property type="match status" value="1"/>
</dbReference>
<feature type="binding site" evidence="12">
    <location>
        <position position="279"/>
    </location>
    <ligand>
        <name>Zn(2+)</name>
        <dbReference type="ChEBI" id="CHEBI:29105"/>
        <label>1</label>
    </ligand>
</feature>
<dbReference type="PANTHER" id="PTHR10333">
    <property type="entry name" value="INHIBITOR OF GROWTH PROTEIN"/>
    <property type="match status" value="1"/>
</dbReference>
<dbReference type="AlphaFoldDB" id="A0AAD3TY18"/>
<evidence type="ECO:0000256" key="14">
    <source>
        <dbReference type="RuleBase" id="RU361213"/>
    </source>
</evidence>
<dbReference type="EMBL" id="BTCM01000007">
    <property type="protein sequence ID" value="GMK59010.1"/>
    <property type="molecule type" value="Genomic_DNA"/>
</dbReference>
<feature type="binding site" evidence="12">
    <location>
        <position position="292"/>
    </location>
    <ligand>
        <name>Zn(2+)</name>
        <dbReference type="ChEBI" id="CHEBI:29105"/>
        <label>2</label>
    </ligand>
</feature>
<evidence type="ECO:0000256" key="1">
    <source>
        <dbReference type="ARBA" id="ARBA00004123"/>
    </source>
</evidence>
<reference evidence="17" key="1">
    <citation type="journal article" date="2023" name="BMC Genomics">
        <title>Chromosome-level genome assemblies of Cutaneotrichosporon spp. (Trichosporonales, Basidiomycota) reveal imbalanced evolution between nucleotide sequences and chromosome synteny.</title>
        <authorList>
            <person name="Kobayashi Y."/>
            <person name="Kayamori A."/>
            <person name="Aoki K."/>
            <person name="Shiwa Y."/>
            <person name="Matsutani M."/>
            <person name="Fujita N."/>
            <person name="Sugita T."/>
            <person name="Iwasaki W."/>
            <person name="Tanaka N."/>
            <person name="Takashima M."/>
        </authorList>
    </citation>
    <scope>NUCLEOTIDE SEQUENCE</scope>
    <source>
        <strain evidence="17">HIS016</strain>
    </source>
</reference>
<name>A0AAD3TY18_9TREE</name>
<keyword evidence="4 12" id="KW-0479">Metal-binding</keyword>
<dbReference type="GO" id="GO:0000785">
    <property type="term" value="C:chromatin"/>
    <property type="evidence" value="ECO:0007669"/>
    <property type="project" value="UniProtKB-ARBA"/>
</dbReference>
<feature type="domain" description="PHD-type" evidence="16">
    <location>
        <begin position="249"/>
        <end position="298"/>
    </location>
</feature>
<dbReference type="Pfam" id="PF12998">
    <property type="entry name" value="ING"/>
    <property type="match status" value="2"/>
</dbReference>
<dbReference type="InterPro" id="IPR019787">
    <property type="entry name" value="Znf_PHD-finger"/>
</dbReference>
<feature type="site" description="Histone H3K4me3 binding" evidence="11">
    <location>
        <position position="251"/>
    </location>
</feature>
<feature type="binding site" evidence="12">
    <location>
        <position position="254"/>
    </location>
    <ligand>
        <name>Zn(2+)</name>
        <dbReference type="ChEBI" id="CHEBI:29105"/>
        <label>1</label>
    </ligand>
</feature>
<accession>A0AAD3TY18</accession>
<dbReference type="InterPro" id="IPR024610">
    <property type="entry name" value="ING_N_histone-binding"/>
</dbReference>
<feature type="binding site" evidence="12">
    <location>
        <position position="270"/>
    </location>
    <ligand>
        <name>Zn(2+)</name>
        <dbReference type="ChEBI" id="CHEBI:29105"/>
        <label>2</label>
    </ligand>
</feature>
<dbReference type="CDD" id="cd15505">
    <property type="entry name" value="PHD_ING"/>
    <property type="match status" value="1"/>
</dbReference>
<evidence type="ECO:0000256" key="11">
    <source>
        <dbReference type="PIRSR" id="PIRSR628651-50"/>
    </source>
</evidence>
<feature type="binding site" evidence="12">
    <location>
        <position position="265"/>
    </location>
    <ligand>
        <name>Zn(2+)</name>
        <dbReference type="ChEBI" id="CHEBI:29105"/>
        <label>2</label>
    </ligand>
</feature>
<feature type="binding site" evidence="12">
    <location>
        <position position="276"/>
    </location>
    <ligand>
        <name>Zn(2+)</name>
        <dbReference type="ChEBI" id="CHEBI:29105"/>
        <label>1</label>
    </ligand>
</feature>
<evidence type="ECO:0000256" key="3">
    <source>
        <dbReference type="ARBA" id="ARBA00022604"/>
    </source>
</evidence>
<dbReference type="PROSITE" id="PS01359">
    <property type="entry name" value="ZF_PHD_1"/>
    <property type="match status" value="1"/>
</dbReference>
<reference evidence="17" key="2">
    <citation type="submission" date="2023-06" db="EMBL/GenBank/DDBJ databases">
        <authorList>
            <person name="Kobayashi Y."/>
            <person name="Kayamori A."/>
            <person name="Aoki K."/>
            <person name="Shiwa Y."/>
            <person name="Fujita N."/>
            <person name="Sugita T."/>
            <person name="Iwasaki W."/>
            <person name="Tanaka N."/>
            <person name="Takashima M."/>
        </authorList>
    </citation>
    <scope>NUCLEOTIDE SEQUENCE</scope>
    <source>
        <strain evidence="17">HIS016</strain>
    </source>
</reference>
<evidence type="ECO:0000256" key="8">
    <source>
        <dbReference type="ARBA" id="ARBA00023015"/>
    </source>
</evidence>
<sequence>MTSTPLQVHSHFNAEEAAIAASEFVHSLDNLPGEVAFLLAEIRDKDERISQLVNRTNQRHYGLTKSIKNMNSSTAPVAASFPLPIPAGAPIPTAHLSAKDAQSIAKIQGEWAKIQQLQNDKVLLAERLERIVSRARERGRAEWRRVGGMDIDEEELEIRLATPETIPKRGKKGTPLAHLGGNSGTNSPRQRSMPPPPVPRSGAGSRAGSRGRGRGHSLAMSVEPEPEPEPEIEMEVDIIDGAEVEADDQLYCFCQQKSFGEMIGCDNDKCKYEWFHVKCVNLTAPLPETWYCPECVKTLGLMSSDGKRERKGRKK</sequence>
<evidence type="ECO:0000256" key="15">
    <source>
        <dbReference type="SAM" id="MobiDB-lite"/>
    </source>
</evidence>
<dbReference type="SUPFAM" id="SSF57903">
    <property type="entry name" value="FYVE/PHD zinc finger"/>
    <property type="match status" value="1"/>
</dbReference>
<dbReference type="InterPro" id="IPR011011">
    <property type="entry name" value="Znf_FYVE_PHD"/>
</dbReference>
<dbReference type="Gene3D" id="3.30.40.10">
    <property type="entry name" value="Zinc/RING finger domain, C3HC4 (zinc finger)"/>
    <property type="match status" value="1"/>
</dbReference>
<feature type="site" description="Histone H3K4me3 binding" evidence="11">
    <location>
        <position position="266"/>
    </location>
</feature>
<dbReference type="GO" id="GO:0008270">
    <property type="term" value="F:zinc ion binding"/>
    <property type="evidence" value="ECO:0007669"/>
    <property type="project" value="UniProtKB-KW"/>
</dbReference>
<dbReference type="InterPro" id="IPR019786">
    <property type="entry name" value="Zinc_finger_PHD-type_CS"/>
</dbReference>
<dbReference type="CDD" id="cd16858">
    <property type="entry name" value="ING_ING3_Yng2p"/>
    <property type="match status" value="1"/>
</dbReference>
<proteinExistence type="inferred from homology"/>
<evidence type="ECO:0000259" key="16">
    <source>
        <dbReference type="PROSITE" id="PS50016"/>
    </source>
</evidence>
<feature type="region of interest" description="Disordered" evidence="15">
    <location>
        <begin position="162"/>
        <end position="230"/>
    </location>
</feature>
<comment type="caution">
    <text evidence="17">The sequence shown here is derived from an EMBL/GenBank/DDBJ whole genome shotgun (WGS) entry which is preliminary data.</text>
</comment>
<dbReference type="GO" id="GO:0005634">
    <property type="term" value="C:nucleus"/>
    <property type="evidence" value="ECO:0007669"/>
    <property type="project" value="UniProtKB-SubCell"/>
</dbReference>
<keyword evidence="6 12" id="KW-0862">Zinc</keyword>
<organism evidence="17 18">
    <name type="scientific">Cutaneotrichosporon spelunceum</name>
    <dbReference type="NCBI Taxonomy" id="1672016"/>
    <lineage>
        <taxon>Eukaryota</taxon>
        <taxon>Fungi</taxon>
        <taxon>Dikarya</taxon>
        <taxon>Basidiomycota</taxon>
        <taxon>Agaricomycotina</taxon>
        <taxon>Tremellomycetes</taxon>
        <taxon>Trichosporonales</taxon>
        <taxon>Trichosporonaceae</taxon>
        <taxon>Cutaneotrichosporon</taxon>
    </lineage>
</organism>
<evidence type="ECO:0000256" key="2">
    <source>
        <dbReference type="ARBA" id="ARBA00010210"/>
    </source>
</evidence>
<evidence type="ECO:0000256" key="4">
    <source>
        <dbReference type="ARBA" id="ARBA00022723"/>
    </source>
</evidence>
<evidence type="ECO:0000256" key="12">
    <source>
        <dbReference type="PIRSR" id="PIRSR628651-51"/>
    </source>
</evidence>
<dbReference type="Proteomes" id="UP001222932">
    <property type="component" value="Unassembled WGS sequence"/>
</dbReference>
<evidence type="ECO:0000256" key="6">
    <source>
        <dbReference type="ARBA" id="ARBA00022833"/>
    </source>
</evidence>
<feature type="binding site" evidence="12">
    <location>
        <position position="252"/>
    </location>
    <ligand>
        <name>Zn(2+)</name>
        <dbReference type="ChEBI" id="CHEBI:29105"/>
        <label>1</label>
    </ligand>
</feature>
<dbReference type="InterPro" id="IPR013083">
    <property type="entry name" value="Znf_RING/FYVE/PHD"/>
</dbReference>
<feature type="site" description="Histone H3K4me3 binding" evidence="11">
    <location>
        <position position="262"/>
    </location>
</feature>
<dbReference type="SMART" id="SM00249">
    <property type="entry name" value="PHD"/>
    <property type="match status" value="1"/>
</dbReference>
<dbReference type="PROSITE" id="PS50016">
    <property type="entry name" value="ZF_PHD_2"/>
    <property type="match status" value="1"/>
</dbReference>
<comment type="subunit">
    <text evidence="14">Component of an histone acetyltransferase complex. Interacts with H3K4me3 and to a lesser extent with H3K4me2.</text>
</comment>
<keyword evidence="8" id="KW-0805">Transcription regulation</keyword>
<comment type="function">
    <text evidence="14">Component of an histone acetyltransferase complex.</text>
</comment>
<keyword evidence="7 14" id="KW-0156">Chromatin regulator</keyword>
<evidence type="ECO:0000256" key="13">
    <source>
        <dbReference type="PROSITE-ProRule" id="PRU00146"/>
    </source>
</evidence>
<evidence type="ECO:0000256" key="7">
    <source>
        <dbReference type="ARBA" id="ARBA00022853"/>
    </source>
</evidence>
<dbReference type="PANTHER" id="PTHR10333:SF103">
    <property type="entry name" value="INHIBITOR OF GROWTH PROTEIN 3"/>
    <property type="match status" value="1"/>
</dbReference>
<comment type="subcellular location">
    <subcellularLocation>
        <location evidence="1 14">Nucleus</location>
    </subcellularLocation>
</comment>
<feature type="binding site" evidence="12">
    <location>
        <position position="295"/>
    </location>
    <ligand>
        <name>Zn(2+)</name>
        <dbReference type="ChEBI" id="CHEBI:29105"/>
        <label>2</label>
    </ligand>
</feature>
<protein>
    <recommendedName>
        <fullName evidence="14">Chromatin modification-related protein</fullName>
    </recommendedName>
</protein>
<keyword evidence="10 14" id="KW-0539">Nucleus</keyword>
<evidence type="ECO:0000256" key="10">
    <source>
        <dbReference type="ARBA" id="ARBA00023242"/>
    </source>
</evidence>
<comment type="similarity">
    <text evidence="2 14">Belongs to the ING family.</text>
</comment>
<dbReference type="GO" id="GO:0006325">
    <property type="term" value="P:chromatin organization"/>
    <property type="evidence" value="ECO:0007669"/>
    <property type="project" value="UniProtKB-KW"/>
</dbReference>
<evidence type="ECO:0000256" key="9">
    <source>
        <dbReference type="ARBA" id="ARBA00023163"/>
    </source>
</evidence>
<keyword evidence="18" id="KW-1185">Reference proteome</keyword>
<dbReference type="SMART" id="SM01408">
    <property type="entry name" value="ING"/>
    <property type="match status" value="1"/>
</dbReference>
<keyword evidence="5 13" id="KW-0863">Zinc-finger</keyword>
<keyword evidence="3" id="KW-0341">Growth regulation</keyword>